<dbReference type="EMBL" id="JACIEK010000036">
    <property type="protein sequence ID" value="MBB4000887.1"/>
    <property type="molecule type" value="Genomic_DNA"/>
</dbReference>
<dbReference type="AlphaFoldDB" id="A0A7W6MMJ1"/>
<name>A0A7W6MMJ1_9HYPH</name>
<dbReference type="RefSeq" id="WP_183202972.1">
    <property type="nucleotide sequence ID" value="NZ_JACIEK010000036.1"/>
</dbReference>
<feature type="region of interest" description="Disordered" evidence="1">
    <location>
        <begin position="1"/>
        <end position="20"/>
    </location>
</feature>
<reference evidence="2 3" key="1">
    <citation type="submission" date="2020-08" db="EMBL/GenBank/DDBJ databases">
        <title>Genomic Encyclopedia of Type Strains, Phase IV (KMG-IV): sequencing the most valuable type-strain genomes for metagenomic binning, comparative biology and taxonomic classification.</title>
        <authorList>
            <person name="Goeker M."/>
        </authorList>
    </citation>
    <scope>NUCLEOTIDE SEQUENCE [LARGE SCALE GENOMIC DNA]</scope>
    <source>
        <strain evidence="2 3">DSM 102238</strain>
    </source>
</reference>
<sequence>MPKPNSRLSGEMGSTPWRKRGGDVLDHADYAHYARIMSNPEHFEVVFEAGFDDPAALAALLHDAGRLRAASHHARAFTLEDLRDLRVIWKTIETGLIAFVSDYEVESWA</sequence>
<proteinExistence type="predicted"/>
<evidence type="ECO:0000313" key="2">
    <source>
        <dbReference type="EMBL" id="MBB4000887.1"/>
    </source>
</evidence>
<gene>
    <name evidence="2" type="ORF">GGR04_004768</name>
</gene>
<accession>A0A7W6MMJ1</accession>
<evidence type="ECO:0000256" key="1">
    <source>
        <dbReference type="SAM" id="MobiDB-lite"/>
    </source>
</evidence>
<keyword evidence="3" id="KW-1185">Reference proteome</keyword>
<comment type="caution">
    <text evidence="2">The sequence shown here is derived from an EMBL/GenBank/DDBJ whole genome shotgun (WGS) entry which is preliminary data.</text>
</comment>
<dbReference type="Proteomes" id="UP000542776">
    <property type="component" value="Unassembled WGS sequence"/>
</dbReference>
<protein>
    <submittedName>
        <fullName evidence="2">Uncharacterized protein</fullName>
    </submittedName>
</protein>
<evidence type="ECO:0000313" key="3">
    <source>
        <dbReference type="Proteomes" id="UP000542776"/>
    </source>
</evidence>
<organism evidence="2 3">
    <name type="scientific">Aureimonas pseudogalii</name>
    <dbReference type="NCBI Taxonomy" id="1744844"/>
    <lineage>
        <taxon>Bacteria</taxon>
        <taxon>Pseudomonadati</taxon>
        <taxon>Pseudomonadota</taxon>
        <taxon>Alphaproteobacteria</taxon>
        <taxon>Hyphomicrobiales</taxon>
        <taxon>Aurantimonadaceae</taxon>
        <taxon>Aureimonas</taxon>
    </lineage>
</organism>